<name>A0A5B7IR11_PORTR</name>
<evidence type="ECO:0000256" key="1">
    <source>
        <dbReference type="SAM" id="MobiDB-lite"/>
    </source>
</evidence>
<proteinExistence type="predicted"/>
<evidence type="ECO:0000313" key="2">
    <source>
        <dbReference type="EMBL" id="MPC83158.1"/>
    </source>
</evidence>
<organism evidence="2 3">
    <name type="scientific">Portunus trituberculatus</name>
    <name type="common">Swimming crab</name>
    <name type="synonym">Neptunus trituberculatus</name>
    <dbReference type="NCBI Taxonomy" id="210409"/>
    <lineage>
        <taxon>Eukaryota</taxon>
        <taxon>Metazoa</taxon>
        <taxon>Ecdysozoa</taxon>
        <taxon>Arthropoda</taxon>
        <taxon>Crustacea</taxon>
        <taxon>Multicrustacea</taxon>
        <taxon>Malacostraca</taxon>
        <taxon>Eumalacostraca</taxon>
        <taxon>Eucarida</taxon>
        <taxon>Decapoda</taxon>
        <taxon>Pleocyemata</taxon>
        <taxon>Brachyura</taxon>
        <taxon>Eubrachyura</taxon>
        <taxon>Portunoidea</taxon>
        <taxon>Portunidae</taxon>
        <taxon>Portuninae</taxon>
        <taxon>Portunus</taxon>
    </lineage>
</organism>
<accession>A0A5B7IR11</accession>
<sequence>MMLKKKAKDKILVSIFFLSRIKSSEEIRSQEGKVEYEARLHRCEARRGKDLPKVECDARPLGGRVRLGGQEGAGCEHCLHENTVAGVKNKEEEEEGERDKDKEKEKAGYND</sequence>
<keyword evidence="3" id="KW-1185">Reference proteome</keyword>
<gene>
    <name evidence="2" type="ORF">E2C01_077854</name>
</gene>
<comment type="caution">
    <text evidence="2">The sequence shown here is derived from an EMBL/GenBank/DDBJ whole genome shotgun (WGS) entry which is preliminary data.</text>
</comment>
<dbReference type="Proteomes" id="UP000324222">
    <property type="component" value="Unassembled WGS sequence"/>
</dbReference>
<reference evidence="2 3" key="1">
    <citation type="submission" date="2019-05" db="EMBL/GenBank/DDBJ databases">
        <title>Another draft genome of Portunus trituberculatus and its Hox gene families provides insights of decapod evolution.</title>
        <authorList>
            <person name="Jeong J.-H."/>
            <person name="Song I."/>
            <person name="Kim S."/>
            <person name="Choi T."/>
            <person name="Kim D."/>
            <person name="Ryu S."/>
            <person name="Kim W."/>
        </authorList>
    </citation>
    <scope>NUCLEOTIDE SEQUENCE [LARGE SCALE GENOMIC DNA]</scope>
    <source>
        <tissue evidence="2">Muscle</tissue>
    </source>
</reference>
<protein>
    <submittedName>
        <fullName evidence="2">Uncharacterized protein</fullName>
    </submittedName>
</protein>
<dbReference type="AlphaFoldDB" id="A0A5B7IR11"/>
<dbReference type="EMBL" id="VSRR010061719">
    <property type="protein sequence ID" value="MPC83158.1"/>
    <property type="molecule type" value="Genomic_DNA"/>
</dbReference>
<evidence type="ECO:0000313" key="3">
    <source>
        <dbReference type="Proteomes" id="UP000324222"/>
    </source>
</evidence>
<feature type="region of interest" description="Disordered" evidence="1">
    <location>
        <begin position="86"/>
        <end position="111"/>
    </location>
</feature>
<feature type="compositionally biased region" description="Basic and acidic residues" evidence="1">
    <location>
        <begin position="97"/>
        <end position="111"/>
    </location>
</feature>